<organism evidence="2 3">
    <name type="scientific">Olea europaea subsp. europaea</name>
    <dbReference type="NCBI Taxonomy" id="158383"/>
    <lineage>
        <taxon>Eukaryota</taxon>
        <taxon>Viridiplantae</taxon>
        <taxon>Streptophyta</taxon>
        <taxon>Embryophyta</taxon>
        <taxon>Tracheophyta</taxon>
        <taxon>Spermatophyta</taxon>
        <taxon>Magnoliopsida</taxon>
        <taxon>eudicotyledons</taxon>
        <taxon>Gunneridae</taxon>
        <taxon>Pentapetalae</taxon>
        <taxon>asterids</taxon>
        <taxon>lamiids</taxon>
        <taxon>Lamiales</taxon>
        <taxon>Oleaceae</taxon>
        <taxon>Oleeae</taxon>
        <taxon>Olea</taxon>
    </lineage>
</organism>
<dbReference type="InterPro" id="IPR027417">
    <property type="entry name" value="P-loop_NTPase"/>
</dbReference>
<dbReference type="Pfam" id="PF05659">
    <property type="entry name" value="RPW8"/>
    <property type="match status" value="1"/>
</dbReference>
<protein>
    <submittedName>
        <fullName evidence="2">Probable disease resistance At5g66900</fullName>
    </submittedName>
</protein>
<dbReference type="Gene3D" id="3.40.50.300">
    <property type="entry name" value="P-loop containing nucleotide triphosphate hydrolases"/>
    <property type="match status" value="1"/>
</dbReference>
<dbReference type="AlphaFoldDB" id="A0A8S0R625"/>
<dbReference type="Gramene" id="OE9A088296T1">
    <property type="protein sequence ID" value="OE9A088296C1"/>
    <property type="gene ID" value="OE9A088296"/>
</dbReference>
<reference evidence="2 3" key="1">
    <citation type="submission" date="2019-12" db="EMBL/GenBank/DDBJ databases">
        <authorList>
            <person name="Alioto T."/>
            <person name="Alioto T."/>
            <person name="Gomez Garrido J."/>
        </authorList>
    </citation>
    <scope>NUCLEOTIDE SEQUENCE [LARGE SCALE GENOMIC DNA]</scope>
</reference>
<name>A0A8S0R625_OLEEU</name>
<dbReference type="Proteomes" id="UP000594638">
    <property type="component" value="Unassembled WGS sequence"/>
</dbReference>
<evidence type="ECO:0000313" key="2">
    <source>
        <dbReference type="EMBL" id="CAA2974893.1"/>
    </source>
</evidence>
<feature type="domain" description="RPW8" evidence="1">
    <location>
        <begin position="1"/>
        <end position="146"/>
    </location>
</feature>
<accession>A0A8S0R625</accession>
<evidence type="ECO:0000313" key="3">
    <source>
        <dbReference type="Proteomes" id="UP000594638"/>
    </source>
</evidence>
<dbReference type="SUPFAM" id="SSF52540">
    <property type="entry name" value="P-loop containing nucleoside triphosphate hydrolases"/>
    <property type="match status" value="1"/>
</dbReference>
<dbReference type="OrthoDB" id="2016095at2759"/>
<sequence length="212" mass="23780">MAELLGGAAFDLLMKAVSDVALTVASFRSELNHLKGTLTSIKPFVEDIEKLNGVLDYRQEGAETLNNRFEQGEKLVRECLKIKRWNPIQKYLYAKKLKEFESSLLWYFQINVQAELARDGKNISVGVNFLQEKMDKVISIQNNASGFSGWCGVPEVPDFVVGLDVLLQEMKAMLLKDEVPIVVLSAPDGYGKTTLAKLLCNDDEIRDSFKIS</sequence>
<comment type="caution">
    <text evidence="2">The sequence shown here is derived from an EMBL/GenBank/DDBJ whole genome shotgun (WGS) entry which is preliminary data.</text>
</comment>
<keyword evidence="3" id="KW-1185">Reference proteome</keyword>
<proteinExistence type="predicted"/>
<evidence type="ECO:0000259" key="1">
    <source>
        <dbReference type="PROSITE" id="PS51153"/>
    </source>
</evidence>
<dbReference type="EMBL" id="CACTIH010002209">
    <property type="protein sequence ID" value="CAA2974893.1"/>
    <property type="molecule type" value="Genomic_DNA"/>
</dbReference>
<gene>
    <name evidence="2" type="ORF">OLEA9_A088296</name>
</gene>
<dbReference type="PROSITE" id="PS51153">
    <property type="entry name" value="RPW8"/>
    <property type="match status" value="1"/>
</dbReference>
<dbReference type="InterPro" id="IPR008808">
    <property type="entry name" value="Powdery_mildew-R_dom"/>
</dbReference>